<dbReference type="InterPro" id="IPR003847">
    <property type="entry name" value="Put_antitoxin"/>
</dbReference>
<evidence type="ECO:0000313" key="3">
    <source>
        <dbReference type="Proteomes" id="UP000183769"/>
    </source>
</evidence>
<dbReference type="EMBL" id="FOXI01000015">
    <property type="protein sequence ID" value="SFQ00264.1"/>
    <property type="molecule type" value="Genomic_DNA"/>
</dbReference>
<evidence type="ECO:0000256" key="1">
    <source>
        <dbReference type="ARBA" id="ARBA00022649"/>
    </source>
</evidence>
<reference evidence="3" key="1">
    <citation type="submission" date="2016-10" db="EMBL/GenBank/DDBJ databases">
        <authorList>
            <person name="Varghese N."/>
            <person name="Submissions S."/>
        </authorList>
    </citation>
    <scope>NUCLEOTIDE SEQUENCE [LARGE SCALE GENOMIC DNA]</scope>
    <source>
        <strain evidence="3">CGMCC 1.10329</strain>
    </source>
</reference>
<gene>
    <name evidence="2" type="ORF">SAMN05216277_11532</name>
</gene>
<organism evidence="2 3">
    <name type="scientific">Halolamina pelagica</name>
    <dbReference type="NCBI Taxonomy" id="699431"/>
    <lineage>
        <taxon>Archaea</taxon>
        <taxon>Methanobacteriati</taxon>
        <taxon>Methanobacteriota</taxon>
        <taxon>Stenosarchaea group</taxon>
        <taxon>Halobacteria</taxon>
        <taxon>Halobacteriales</taxon>
        <taxon>Haloferacaceae</taxon>
    </lineage>
</organism>
<dbReference type="Pfam" id="PF02697">
    <property type="entry name" value="VAPB_antitox"/>
    <property type="match status" value="1"/>
</dbReference>
<keyword evidence="3" id="KW-1185">Reference proteome</keyword>
<name>A0A1I5UY54_9EURY</name>
<keyword evidence="1" id="KW-1277">Toxin-antitoxin system</keyword>
<sequence length="65" mass="7717">MGRTAIPVDDDTKETLEKLKREGETWDEFLLRVTREEEPIVFSSWSEDEAGEAMKRLREGRKRFD</sequence>
<accession>A0A1I5UY54</accession>
<protein>
    <submittedName>
        <fullName evidence="2">Uncharacterized ACR, COG1753</fullName>
    </submittedName>
</protein>
<dbReference type="Proteomes" id="UP000183769">
    <property type="component" value="Unassembled WGS sequence"/>
</dbReference>
<dbReference type="RefSeq" id="WP_074879838.1">
    <property type="nucleotide sequence ID" value="NZ_FOXI01000015.1"/>
</dbReference>
<dbReference type="AlphaFoldDB" id="A0A1I5UY54"/>
<evidence type="ECO:0000313" key="2">
    <source>
        <dbReference type="EMBL" id="SFQ00264.1"/>
    </source>
</evidence>
<proteinExistence type="predicted"/>
<dbReference type="OrthoDB" id="9187at2157"/>